<comment type="caution">
    <text evidence="7">The sequence shown here is derived from an EMBL/GenBank/DDBJ whole genome shotgun (WGS) entry which is preliminary data.</text>
</comment>
<feature type="compositionally biased region" description="Basic and acidic residues" evidence="5">
    <location>
        <begin position="577"/>
        <end position="586"/>
    </location>
</feature>
<gene>
    <name evidence="7" type="ORF">TRSC58_06726</name>
</gene>
<dbReference type="Gene3D" id="1.20.1250.20">
    <property type="entry name" value="MFS general substrate transporter like domains"/>
    <property type="match status" value="2"/>
</dbReference>
<feature type="transmembrane region" description="Helical" evidence="6">
    <location>
        <begin position="90"/>
        <end position="111"/>
    </location>
</feature>
<dbReference type="PANTHER" id="PTHR21576:SF157">
    <property type="entry name" value="NODULIN-LIKE DOMAIN-CONTAINING PROTEIN"/>
    <property type="match status" value="1"/>
</dbReference>
<evidence type="ECO:0000256" key="3">
    <source>
        <dbReference type="ARBA" id="ARBA00022989"/>
    </source>
</evidence>
<feature type="transmembrane region" description="Helical" evidence="6">
    <location>
        <begin position="63"/>
        <end position="81"/>
    </location>
</feature>
<feature type="transmembrane region" description="Helical" evidence="6">
    <location>
        <begin position="117"/>
        <end position="143"/>
    </location>
</feature>
<feature type="region of interest" description="Disordered" evidence="5">
    <location>
        <begin position="577"/>
        <end position="615"/>
    </location>
</feature>
<dbReference type="InterPro" id="IPR011701">
    <property type="entry name" value="MFS"/>
</dbReference>
<reference evidence="7 8" key="1">
    <citation type="submission" date="2013-07" db="EMBL/GenBank/DDBJ databases">
        <authorList>
            <person name="Stoco P.H."/>
            <person name="Wagner G."/>
            <person name="Gerber A."/>
            <person name="Zaha A."/>
            <person name="Thompson C."/>
            <person name="Bartholomeu D.C."/>
            <person name="Luckemeyer D.D."/>
            <person name="Bahia D."/>
            <person name="Loreto E."/>
            <person name="Prestes E.B."/>
            <person name="Lima F.M."/>
            <person name="Rodrigues-Luiz G."/>
            <person name="Vallejo G.A."/>
            <person name="Filho J.F."/>
            <person name="Monteiro K.M."/>
            <person name="Tyler K.M."/>
            <person name="de Almeida L.G."/>
            <person name="Ortiz M.F."/>
            <person name="Siervo M.A."/>
            <person name="de Moraes M.H."/>
            <person name="Cunha O.L."/>
            <person name="Mendonca-Neto R."/>
            <person name="Silva R."/>
            <person name="Teixeira S.M."/>
            <person name="Murta S.M."/>
            <person name="Sincero T.C."/>
            <person name="Mendes T.A."/>
            <person name="Urmenyi T.P."/>
            <person name="Silva V.G."/>
            <person name="da Rocha W.D."/>
            <person name="Andersson B."/>
            <person name="Romanha A.J."/>
            <person name="Steindel M."/>
            <person name="de Vasconcelos A.T."/>
            <person name="Grisard E.C."/>
        </authorList>
    </citation>
    <scope>NUCLEOTIDE SEQUENCE [LARGE SCALE GENOMIC DNA]</scope>
    <source>
        <strain evidence="7 8">SC58</strain>
    </source>
</reference>
<sequence length="615" mass="67805">MPSEVLVEHLVTGSQKPIYEPHRFGILVIGACGSFCSSLSYAFNLISTDLQSRYHLSGRDISTISTVALVISYFLVPYGFLYDHFGPRPIFVLSMTLFLLGAFLFALTFRGTIEGDVARLCVFNVMLSLGCTLFDVGCLMTVMSHFPASKGAAVAIMKSYLGLGPAIVGSIQLAFFDGSPDIYFYFLMALVFVVGVVNFFFVSLPPYHLTGYEENHLSADVKEERLARRSVYLRQQPPRIRFVVGLGVVVILVVYLPLQSALTAYLKLGKTFHIIFAVIIIVVVAIFPLMALPVSWMERKGAHQVVDGCKRAEKRGASDDEAKEPVTEDARPTHVETDVDYIAPQYQTTFMENLRTAKVWALLWCYFCPGGAQVVVIFNANFIYAALAGEEVDSSVKTLLMVLTGVGSAVGRLAMSYFEVWSQSRKAEDRIPITVSLFGSVICALLSTTLFLVLPKAALPLPYVIASLGNGFSAATFVLVARVLFAKDPGKHYNFFFIATMGSTILLNRLMYGEWYTREAEKQGSNVCFGRECVMMPFLSLIGIGFTALLSCVYVHLEYSRFSRTVLEERRRLREEAETRRVEAHPDASNAPEGVTVSAGSLLTPPTNGNGAARL</sequence>
<keyword evidence="4 6" id="KW-0472">Membrane</keyword>
<dbReference type="VEuPathDB" id="TriTrypDB:TRSC58_06726"/>
<evidence type="ECO:0008006" key="9">
    <source>
        <dbReference type="Google" id="ProtNLM"/>
    </source>
</evidence>
<dbReference type="PANTHER" id="PTHR21576">
    <property type="entry name" value="UNCHARACTERIZED NODULIN-LIKE PROTEIN"/>
    <property type="match status" value="1"/>
</dbReference>
<dbReference type="GO" id="GO:0016020">
    <property type="term" value="C:membrane"/>
    <property type="evidence" value="ECO:0007669"/>
    <property type="project" value="UniProtKB-SubCell"/>
</dbReference>
<evidence type="ECO:0000313" key="7">
    <source>
        <dbReference type="EMBL" id="ESL05618.1"/>
    </source>
</evidence>
<dbReference type="Proteomes" id="UP000031737">
    <property type="component" value="Unassembled WGS sequence"/>
</dbReference>
<evidence type="ECO:0000256" key="5">
    <source>
        <dbReference type="SAM" id="MobiDB-lite"/>
    </source>
</evidence>
<evidence type="ECO:0000256" key="4">
    <source>
        <dbReference type="ARBA" id="ARBA00023136"/>
    </source>
</evidence>
<feature type="compositionally biased region" description="Polar residues" evidence="5">
    <location>
        <begin position="598"/>
        <end position="615"/>
    </location>
</feature>
<evidence type="ECO:0000256" key="6">
    <source>
        <dbReference type="SAM" id="Phobius"/>
    </source>
</evidence>
<dbReference type="AlphaFoldDB" id="A0A061IS90"/>
<dbReference type="Pfam" id="PF07690">
    <property type="entry name" value="MFS_1"/>
    <property type="match status" value="1"/>
</dbReference>
<name>A0A061IS90_TRYRA</name>
<keyword evidence="2 6" id="KW-0812">Transmembrane</keyword>
<comment type="subcellular location">
    <subcellularLocation>
        <location evidence="1">Membrane</location>
        <topology evidence="1">Multi-pass membrane protein</topology>
    </subcellularLocation>
</comment>
<proteinExistence type="predicted"/>
<evidence type="ECO:0000313" key="8">
    <source>
        <dbReference type="Proteomes" id="UP000031737"/>
    </source>
</evidence>
<accession>A0A061IS90</accession>
<protein>
    <recommendedName>
        <fullName evidence="9">Nodulin-like domain-containing protein</fullName>
    </recommendedName>
</protein>
<dbReference type="EMBL" id="AUPL01006726">
    <property type="protein sequence ID" value="ESL05618.1"/>
    <property type="molecule type" value="Genomic_DNA"/>
</dbReference>
<evidence type="ECO:0000256" key="2">
    <source>
        <dbReference type="ARBA" id="ARBA00022692"/>
    </source>
</evidence>
<dbReference type="InterPro" id="IPR036259">
    <property type="entry name" value="MFS_trans_sf"/>
</dbReference>
<keyword evidence="3 6" id="KW-1133">Transmembrane helix</keyword>
<dbReference type="SUPFAM" id="SSF103473">
    <property type="entry name" value="MFS general substrate transporter"/>
    <property type="match status" value="2"/>
</dbReference>
<feature type="transmembrane region" description="Helical" evidence="6">
    <location>
        <begin position="24"/>
        <end position="43"/>
    </location>
</feature>
<feature type="transmembrane region" description="Helical" evidence="6">
    <location>
        <begin position="534"/>
        <end position="557"/>
    </location>
</feature>
<keyword evidence="8" id="KW-1185">Reference proteome</keyword>
<feature type="transmembrane region" description="Helical" evidence="6">
    <location>
        <begin position="182"/>
        <end position="202"/>
    </location>
</feature>
<feature type="transmembrane region" description="Helical" evidence="6">
    <location>
        <begin position="460"/>
        <end position="481"/>
    </location>
</feature>
<dbReference type="OrthoDB" id="251148at2759"/>
<dbReference type="GO" id="GO:0022857">
    <property type="term" value="F:transmembrane transporter activity"/>
    <property type="evidence" value="ECO:0007669"/>
    <property type="project" value="InterPro"/>
</dbReference>
<feature type="transmembrane region" description="Helical" evidence="6">
    <location>
        <begin position="399"/>
        <end position="421"/>
    </location>
</feature>
<feature type="transmembrane region" description="Helical" evidence="6">
    <location>
        <begin position="493"/>
        <end position="512"/>
    </location>
</feature>
<feature type="transmembrane region" description="Helical" evidence="6">
    <location>
        <begin position="242"/>
        <end position="266"/>
    </location>
</feature>
<feature type="transmembrane region" description="Helical" evidence="6">
    <location>
        <begin position="361"/>
        <end position="387"/>
    </location>
</feature>
<feature type="transmembrane region" description="Helical" evidence="6">
    <location>
        <begin position="433"/>
        <end position="454"/>
    </location>
</feature>
<organism evidence="7 8">
    <name type="scientific">Trypanosoma rangeli SC58</name>
    <dbReference type="NCBI Taxonomy" id="429131"/>
    <lineage>
        <taxon>Eukaryota</taxon>
        <taxon>Discoba</taxon>
        <taxon>Euglenozoa</taxon>
        <taxon>Kinetoplastea</taxon>
        <taxon>Metakinetoplastina</taxon>
        <taxon>Trypanosomatida</taxon>
        <taxon>Trypanosomatidae</taxon>
        <taxon>Trypanosoma</taxon>
        <taxon>Herpetosoma</taxon>
    </lineage>
</organism>
<feature type="transmembrane region" description="Helical" evidence="6">
    <location>
        <begin position="272"/>
        <end position="292"/>
    </location>
</feature>
<evidence type="ECO:0000256" key="1">
    <source>
        <dbReference type="ARBA" id="ARBA00004141"/>
    </source>
</evidence>